<protein>
    <submittedName>
        <fullName evidence="2">Uncharacterized protein</fullName>
    </submittedName>
</protein>
<feature type="region of interest" description="Disordered" evidence="1">
    <location>
        <begin position="100"/>
        <end position="123"/>
    </location>
</feature>
<evidence type="ECO:0000313" key="3">
    <source>
        <dbReference type="Proteomes" id="UP000051836"/>
    </source>
</evidence>
<dbReference type="EMBL" id="LMAW01002804">
    <property type="protein sequence ID" value="KQK76873.1"/>
    <property type="molecule type" value="Genomic_DNA"/>
</dbReference>
<dbReference type="Proteomes" id="UP000051836">
    <property type="component" value="Unassembled WGS sequence"/>
</dbReference>
<reference evidence="2 3" key="1">
    <citation type="submission" date="2015-10" db="EMBL/GenBank/DDBJ databases">
        <authorList>
            <person name="Gilbert D.G."/>
        </authorList>
    </citation>
    <scope>NUCLEOTIDE SEQUENCE [LARGE SCALE GENOMIC DNA]</scope>
    <source>
        <strain evidence="2">FVVF132</strain>
    </source>
</reference>
<sequence length="129" mass="13516">MAAAWRTAPPFRGDTVGTAIADIAIADIAIADISVADTTIAYTATAAAVQGSYPQHRSPPLCRHPPGVHQPHRLPLPARTCLAMGSGTLELALLSGKQWLEPHHHPSHPTTGSQAPALPERPRAACMAL</sequence>
<evidence type="ECO:0000313" key="2">
    <source>
        <dbReference type="EMBL" id="KQK76873.1"/>
    </source>
</evidence>
<organism evidence="2 3">
    <name type="scientific">Amazona aestiva</name>
    <name type="common">Blue-fronted Amazon parrot</name>
    <dbReference type="NCBI Taxonomy" id="12930"/>
    <lineage>
        <taxon>Eukaryota</taxon>
        <taxon>Metazoa</taxon>
        <taxon>Chordata</taxon>
        <taxon>Craniata</taxon>
        <taxon>Vertebrata</taxon>
        <taxon>Euteleostomi</taxon>
        <taxon>Archelosauria</taxon>
        <taxon>Archosauria</taxon>
        <taxon>Dinosauria</taxon>
        <taxon>Saurischia</taxon>
        <taxon>Theropoda</taxon>
        <taxon>Coelurosauria</taxon>
        <taxon>Aves</taxon>
        <taxon>Neognathae</taxon>
        <taxon>Neoaves</taxon>
        <taxon>Telluraves</taxon>
        <taxon>Australaves</taxon>
        <taxon>Psittaciformes</taxon>
        <taxon>Psittacidae</taxon>
        <taxon>Amazona</taxon>
    </lineage>
</organism>
<dbReference type="AlphaFoldDB" id="A0A0Q3QUS6"/>
<accession>A0A0Q3QUS6</accession>
<gene>
    <name evidence="2" type="ORF">AAES_131223</name>
</gene>
<evidence type="ECO:0000256" key="1">
    <source>
        <dbReference type="SAM" id="MobiDB-lite"/>
    </source>
</evidence>
<name>A0A0Q3QUS6_AMAAE</name>
<comment type="caution">
    <text evidence="2">The sequence shown here is derived from an EMBL/GenBank/DDBJ whole genome shotgun (WGS) entry which is preliminary data.</text>
</comment>
<keyword evidence="3" id="KW-1185">Reference proteome</keyword>
<proteinExistence type="predicted"/>